<evidence type="ECO:0000313" key="10">
    <source>
        <dbReference type="Proteomes" id="UP000631694"/>
    </source>
</evidence>
<dbReference type="PANTHER" id="PTHR43047:SF9">
    <property type="entry name" value="HISTIDINE KINASE"/>
    <property type="match status" value="1"/>
</dbReference>
<dbReference type="GO" id="GO:0005886">
    <property type="term" value="C:plasma membrane"/>
    <property type="evidence" value="ECO:0007669"/>
    <property type="project" value="TreeGrafter"/>
</dbReference>
<dbReference type="EC" id="2.7.13.3" evidence="2"/>
<feature type="region of interest" description="Disordered" evidence="6">
    <location>
        <begin position="1"/>
        <end position="30"/>
    </location>
</feature>
<comment type="catalytic activity">
    <reaction evidence="1">
        <text>ATP + protein L-histidine = ADP + protein N-phospho-L-histidine.</text>
        <dbReference type="EC" id="2.7.13.3"/>
    </reaction>
</comment>
<dbReference type="InterPro" id="IPR036890">
    <property type="entry name" value="HATPase_C_sf"/>
</dbReference>
<dbReference type="InterPro" id="IPR001789">
    <property type="entry name" value="Sig_transdc_resp-reg_receiver"/>
</dbReference>
<dbReference type="RefSeq" id="WP_197311064.1">
    <property type="nucleotide sequence ID" value="NZ_JADZLT010000049.1"/>
</dbReference>
<dbReference type="Pfam" id="PF02518">
    <property type="entry name" value="HATPase_c"/>
    <property type="match status" value="1"/>
</dbReference>
<evidence type="ECO:0000256" key="6">
    <source>
        <dbReference type="SAM" id="MobiDB-lite"/>
    </source>
</evidence>
<dbReference type="InterPro" id="IPR011006">
    <property type="entry name" value="CheY-like_superfamily"/>
</dbReference>
<dbReference type="PROSITE" id="PS50110">
    <property type="entry name" value="RESPONSE_REGULATORY"/>
    <property type="match status" value="1"/>
</dbReference>
<evidence type="ECO:0000256" key="5">
    <source>
        <dbReference type="PROSITE-ProRule" id="PRU00169"/>
    </source>
</evidence>
<dbReference type="EMBL" id="JADZLT010000049">
    <property type="protein sequence ID" value="MBH0238013.1"/>
    <property type="molecule type" value="Genomic_DNA"/>
</dbReference>
<protein>
    <recommendedName>
        <fullName evidence="2">histidine kinase</fullName>
        <ecNumber evidence="2">2.7.13.3</ecNumber>
    </recommendedName>
</protein>
<evidence type="ECO:0000256" key="1">
    <source>
        <dbReference type="ARBA" id="ARBA00000085"/>
    </source>
</evidence>
<dbReference type="InterPro" id="IPR003661">
    <property type="entry name" value="HisK_dim/P_dom"/>
</dbReference>
<dbReference type="Gene3D" id="3.30.565.10">
    <property type="entry name" value="Histidine kinase-like ATPase, C-terminal domain"/>
    <property type="match status" value="1"/>
</dbReference>
<dbReference type="GO" id="GO:0000155">
    <property type="term" value="F:phosphorelay sensor kinase activity"/>
    <property type="evidence" value="ECO:0007669"/>
    <property type="project" value="InterPro"/>
</dbReference>
<feature type="domain" description="Histidine kinase" evidence="7">
    <location>
        <begin position="36"/>
        <end position="257"/>
    </location>
</feature>
<feature type="modified residue" description="4-aspartylphosphate" evidence="5">
    <location>
        <position position="339"/>
    </location>
</feature>
<dbReference type="Pfam" id="PF00072">
    <property type="entry name" value="Response_reg"/>
    <property type="match status" value="1"/>
</dbReference>
<reference evidence="9" key="1">
    <citation type="submission" date="2020-12" db="EMBL/GenBank/DDBJ databases">
        <title>Methylobrevis albus sp. nov., isolated from fresh water lack sediment.</title>
        <authorList>
            <person name="Zou Q."/>
        </authorList>
    </citation>
    <scope>NUCLEOTIDE SEQUENCE</scope>
    <source>
        <strain evidence="9">L22</strain>
    </source>
</reference>
<keyword evidence="5" id="KW-0597">Phosphoprotein</keyword>
<dbReference type="InterPro" id="IPR005467">
    <property type="entry name" value="His_kinase_dom"/>
</dbReference>
<proteinExistence type="predicted"/>
<dbReference type="GO" id="GO:0009927">
    <property type="term" value="F:histidine phosphotransfer kinase activity"/>
    <property type="evidence" value="ECO:0007669"/>
    <property type="project" value="TreeGrafter"/>
</dbReference>
<sequence>MDDVVRPDLTETGATRPAPTVAGGGAAPATPDPTAIVGHELRGPLGALLAFADMLVDRLGERPEERRLAELVRIAGAQALGIADDLVDAASLSAGRFRTHDAAFSPAGLVRRTAELYAPLARLKHARISVEVAADVPDLVVSDERRIAQILTNFIQNALKHAAASPVRLSLRRGPAAGTLWFEVADDGPGPAEAARLAPFAARPADRPPLEGAGIGLWISARIAAELGAGIRILDGKPGTRAVLETAPLVVAVPPATTRNPPLVPGTPAPGLALDGLSVPARGAPYSGRLALVVDDSAVSLSLTTALLASFGFEVVTARSAAEAEIVAARRMPDVVLIDWSLVGETGADVADRLVRAFGAQLPPMVAVTGIDRLPADRRFRAALRKPFAPRDLYDMLGGVLGRGIASGGAG</sequence>
<dbReference type="PROSITE" id="PS50109">
    <property type="entry name" value="HIS_KIN"/>
    <property type="match status" value="1"/>
</dbReference>
<dbReference type="SMART" id="SM00448">
    <property type="entry name" value="REC"/>
    <property type="match status" value="1"/>
</dbReference>
<dbReference type="Proteomes" id="UP000631694">
    <property type="component" value="Unassembled WGS sequence"/>
</dbReference>
<dbReference type="InterPro" id="IPR036097">
    <property type="entry name" value="HisK_dim/P_sf"/>
</dbReference>
<dbReference type="PANTHER" id="PTHR43047">
    <property type="entry name" value="TWO-COMPONENT HISTIDINE PROTEIN KINASE"/>
    <property type="match status" value="1"/>
</dbReference>
<feature type="domain" description="Response regulatory" evidence="8">
    <location>
        <begin position="290"/>
        <end position="401"/>
    </location>
</feature>
<evidence type="ECO:0000259" key="7">
    <source>
        <dbReference type="PROSITE" id="PS50109"/>
    </source>
</evidence>
<dbReference type="Gene3D" id="1.10.287.130">
    <property type="match status" value="1"/>
</dbReference>
<gene>
    <name evidence="9" type="ORF">I5731_09295</name>
</gene>
<accession>A0A931MWW5</accession>
<keyword evidence="10" id="KW-1185">Reference proteome</keyword>
<dbReference type="SUPFAM" id="SSF55874">
    <property type="entry name" value="ATPase domain of HSP90 chaperone/DNA topoisomerase II/histidine kinase"/>
    <property type="match status" value="1"/>
</dbReference>
<name>A0A931MWW5_9HYPH</name>
<dbReference type="SUPFAM" id="SSF47384">
    <property type="entry name" value="Homodimeric domain of signal transducing histidine kinase"/>
    <property type="match status" value="1"/>
</dbReference>
<keyword evidence="4" id="KW-0418">Kinase</keyword>
<comment type="caution">
    <text evidence="9">The sequence shown here is derived from an EMBL/GenBank/DDBJ whole genome shotgun (WGS) entry which is preliminary data.</text>
</comment>
<keyword evidence="3" id="KW-0808">Transferase</keyword>
<dbReference type="InterPro" id="IPR003594">
    <property type="entry name" value="HATPase_dom"/>
</dbReference>
<evidence type="ECO:0000256" key="3">
    <source>
        <dbReference type="ARBA" id="ARBA00022679"/>
    </source>
</evidence>
<evidence type="ECO:0000313" key="9">
    <source>
        <dbReference type="EMBL" id="MBH0238013.1"/>
    </source>
</evidence>
<dbReference type="AlphaFoldDB" id="A0A931MWW5"/>
<evidence type="ECO:0000259" key="8">
    <source>
        <dbReference type="PROSITE" id="PS50110"/>
    </source>
</evidence>
<dbReference type="SUPFAM" id="SSF52172">
    <property type="entry name" value="CheY-like"/>
    <property type="match status" value="1"/>
</dbReference>
<evidence type="ECO:0000256" key="4">
    <source>
        <dbReference type="ARBA" id="ARBA00022777"/>
    </source>
</evidence>
<dbReference type="SMART" id="SM00387">
    <property type="entry name" value="HATPase_c"/>
    <property type="match status" value="1"/>
</dbReference>
<dbReference type="Gene3D" id="3.40.50.2300">
    <property type="match status" value="1"/>
</dbReference>
<evidence type="ECO:0000256" key="2">
    <source>
        <dbReference type="ARBA" id="ARBA00012438"/>
    </source>
</evidence>
<dbReference type="CDD" id="cd00082">
    <property type="entry name" value="HisKA"/>
    <property type="match status" value="1"/>
</dbReference>
<organism evidence="9 10">
    <name type="scientific">Methylobrevis albus</name>
    <dbReference type="NCBI Taxonomy" id="2793297"/>
    <lineage>
        <taxon>Bacteria</taxon>
        <taxon>Pseudomonadati</taxon>
        <taxon>Pseudomonadota</taxon>
        <taxon>Alphaproteobacteria</taxon>
        <taxon>Hyphomicrobiales</taxon>
        <taxon>Pleomorphomonadaceae</taxon>
        <taxon>Methylobrevis</taxon>
    </lineage>
</organism>
<feature type="compositionally biased region" description="Low complexity" evidence="6">
    <location>
        <begin position="12"/>
        <end position="30"/>
    </location>
</feature>